<dbReference type="EnsemblMetazoa" id="Aqu2.1.23128_001">
    <property type="protein sequence ID" value="Aqu2.1.23128_001"/>
    <property type="gene ID" value="Aqu2.1.23128"/>
</dbReference>
<dbReference type="GO" id="GO:0005634">
    <property type="term" value="C:nucleus"/>
    <property type="evidence" value="ECO:0007669"/>
    <property type="project" value="UniProtKB-SubCell"/>
</dbReference>
<accession>A0A1X7U649</accession>
<organism evidence="4">
    <name type="scientific">Amphimedon queenslandica</name>
    <name type="common">Sponge</name>
    <dbReference type="NCBI Taxonomy" id="400682"/>
    <lineage>
        <taxon>Eukaryota</taxon>
        <taxon>Metazoa</taxon>
        <taxon>Porifera</taxon>
        <taxon>Demospongiae</taxon>
        <taxon>Heteroscleromorpha</taxon>
        <taxon>Haplosclerida</taxon>
        <taxon>Niphatidae</taxon>
        <taxon>Amphimedon</taxon>
    </lineage>
</organism>
<reference evidence="4" key="1">
    <citation type="submission" date="2017-05" db="UniProtKB">
        <authorList>
            <consortium name="EnsemblMetazoa"/>
        </authorList>
    </citation>
    <scope>IDENTIFICATION</scope>
</reference>
<feature type="compositionally biased region" description="Low complexity" evidence="2">
    <location>
        <begin position="61"/>
        <end position="81"/>
    </location>
</feature>
<evidence type="ECO:0000313" key="4">
    <source>
        <dbReference type="EnsemblMetazoa" id="Aqu2.1.23128_001"/>
    </source>
</evidence>
<name>A0A1X7U649_AMPQE</name>
<dbReference type="InterPro" id="IPR004210">
    <property type="entry name" value="BESS_motif"/>
</dbReference>
<evidence type="ECO:0000259" key="3">
    <source>
        <dbReference type="PROSITE" id="PS51031"/>
    </source>
</evidence>
<sequence>MHKTLETAKRQICKGITITNLIKTDTSQSTGDHESDIGDQGQGDHIDYTNNSSSEAMANPSFSEGSAPSTPSSSITETPKSIQHGNKPPKERKKMSDEVDMALVETLKSFQATRKELMKDPDEDDLFGRQIAATVHRLSNKQKAICKLQIQQVLLNVEFSTDYTFDPSHDN</sequence>
<dbReference type="GO" id="GO:0003677">
    <property type="term" value="F:DNA binding"/>
    <property type="evidence" value="ECO:0007669"/>
    <property type="project" value="InterPro"/>
</dbReference>
<dbReference type="AlphaFoldDB" id="A0A1X7U649"/>
<evidence type="ECO:0000256" key="2">
    <source>
        <dbReference type="SAM" id="MobiDB-lite"/>
    </source>
</evidence>
<keyword evidence="1" id="KW-0539">Nucleus</keyword>
<dbReference type="PROSITE" id="PS51031">
    <property type="entry name" value="BESS"/>
    <property type="match status" value="1"/>
</dbReference>
<evidence type="ECO:0000256" key="1">
    <source>
        <dbReference type="PROSITE-ProRule" id="PRU00371"/>
    </source>
</evidence>
<proteinExistence type="predicted"/>
<dbReference type="InParanoid" id="A0A1X7U649"/>
<feature type="domain" description="BESS" evidence="3">
    <location>
        <begin position="121"/>
        <end position="160"/>
    </location>
</feature>
<comment type="subcellular location">
    <subcellularLocation>
        <location evidence="1">Nucleus</location>
    </subcellularLocation>
</comment>
<feature type="region of interest" description="Disordered" evidence="2">
    <location>
        <begin position="25"/>
        <end position="97"/>
    </location>
</feature>
<protein>
    <recommendedName>
        <fullName evidence="3">BESS domain-containing protein</fullName>
    </recommendedName>
</protein>
<feature type="compositionally biased region" description="Basic and acidic residues" evidence="2">
    <location>
        <begin position="31"/>
        <end position="47"/>
    </location>
</feature>